<accession>A0A6I4VUI4</accession>
<evidence type="ECO:0000313" key="2">
    <source>
        <dbReference type="Proteomes" id="UP000430692"/>
    </source>
</evidence>
<gene>
    <name evidence="1" type="ORF">GSM42_08890</name>
</gene>
<dbReference type="RefSeq" id="WP_160801195.1">
    <property type="nucleotide sequence ID" value="NZ_WUUL01000005.1"/>
</dbReference>
<comment type="caution">
    <text evidence="1">The sequence shown here is derived from an EMBL/GenBank/DDBJ whole genome shotgun (WGS) entry which is preliminary data.</text>
</comment>
<reference evidence="1 2" key="1">
    <citation type="submission" date="2019-12" db="EMBL/GenBank/DDBJ databases">
        <title>Whole-genome analyses of novel actinobacteria.</title>
        <authorList>
            <person name="Sahin N."/>
            <person name="Saygin H."/>
        </authorList>
    </citation>
    <scope>NUCLEOTIDE SEQUENCE [LARGE SCALE GENOMIC DNA]</scope>
    <source>
        <strain evidence="1 2">KC615</strain>
    </source>
</reference>
<evidence type="ECO:0000313" key="1">
    <source>
        <dbReference type="EMBL" id="MXQ53835.1"/>
    </source>
</evidence>
<keyword evidence="2" id="KW-1185">Reference proteome</keyword>
<name>A0A6I4VUI4_9BACL</name>
<dbReference type="EMBL" id="WUUL01000005">
    <property type="protein sequence ID" value="MXQ53835.1"/>
    <property type="molecule type" value="Genomic_DNA"/>
</dbReference>
<organism evidence="1 2">
    <name type="scientific">Shimazuella alba</name>
    <dbReference type="NCBI Taxonomy" id="2690964"/>
    <lineage>
        <taxon>Bacteria</taxon>
        <taxon>Bacillati</taxon>
        <taxon>Bacillota</taxon>
        <taxon>Bacilli</taxon>
        <taxon>Bacillales</taxon>
        <taxon>Thermoactinomycetaceae</taxon>
        <taxon>Shimazuella</taxon>
    </lineage>
</organism>
<protein>
    <submittedName>
        <fullName evidence="1">Uncharacterized protein</fullName>
    </submittedName>
</protein>
<dbReference type="AlphaFoldDB" id="A0A6I4VUI4"/>
<sequence length="84" mass="9833">MFIMIRENSDFTARNQRREITTNKGMKLTYNWYGHLYNGKIAEKNVRIDNENRSAIKYLRIGGGLLEYEGITFHTKGIFESGLK</sequence>
<proteinExistence type="predicted"/>
<dbReference type="Proteomes" id="UP000430692">
    <property type="component" value="Unassembled WGS sequence"/>
</dbReference>